<dbReference type="NCBIfam" id="TIGR04532">
    <property type="entry name" value="PT_fungal_PKS"/>
    <property type="match status" value="1"/>
</dbReference>
<dbReference type="InterPro" id="IPR014043">
    <property type="entry name" value="Acyl_transferase_dom"/>
</dbReference>
<dbReference type="GO" id="GO:0044550">
    <property type="term" value="P:secondary metabolite biosynthetic process"/>
    <property type="evidence" value="ECO:0007669"/>
    <property type="project" value="UniProtKB-ARBA"/>
</dbReference>
<dbReference type="SUPFAM" id="SSF53474">
    <property type="entry name" value="alpha/beta-Hydrolases"/>
    <property type="match status" value="1"/>
</dbReference>
<dbReference type="Pfam" id="PF02801">
    <property type="entry name" value="Ketoacyl-synt_C"/>
    <property type="match status" value="1"/>
</dbReference>
<dbReference type="Pfam" id="PF00109">
    <property type="entry name" value="ketoacyl-synt"/>
    <property type="match status" value="1"/>
</dbReference>
<dbReference type="SUPFAM" id="SSF52151">
    <property type="entry name" value="FabD/lysophospholipase-like"/>
    <property type="match status" value="2"/>
</dbReference>
<dbReference type="InterPro" id="IPR018201">
    <property type="entry name" value="Ketoacyl_synth_AS"/>
</dbReference>
<dbReference type="SUPFAM" id="SSF47336">
    <property type="entry name" value="ACP-like"/>
    <property type="match status" value="2"/>
</dbReference>
<dbReference type="InterPro" id="IPR050091">
    <property type="entry name" value="PKS_NRPS_Biosynth_Enz"/>
</dbReference>
<dbReference type="Pfam" id="PF00550">
    <property type="entry name" value="PP-binding"/>
    <property type="match status" value="2"/>
</dbReference>
<dbReference type="InterPro" id="IPR030918">
    <property type="entry name" value="PT_fungal_PKS"/>
</dbReference>
<dbReference type="Gene3D" id="3.40.366.10">
    <property type="entry name" value="Malonyl-Coenzyme A Acyl Carrier Protein, domain 2"/>
    <property type="match status" value="3"/>
</dbReference>
<dbReference type="Gene3D" id="1.10.1200.10">
    <property type="entry name" value="ACP-like"/>
    <property type="match status" value="2"/>
</dbReference>
<dbReference type="SMART" id="SM00823">
    <property type="entry name" value="PKS_PP"/>
    <property type="match status" value="2"/>
</dbReference>
<accession>A0AAD5YZY8</accession>
<dbReference type="PROSITE" id="PS52019">
    <property type="entry name" value="PKS_MFAS_DH"/>
    <property type="match status" value="1"/>
</dbReference>
<dbReference type="InterPro" id="IPR049900">
    <property type="entry name" value="PKS_mFAS_DH"/>
</dbReference>
<dbReference type="GO" id="GO:0004315">
    <property type="term" value="F:3-oxoacyl-[acyl-carrier-protein] synthase activity"/>
    <property type="evidence" value="ECO:0007669"/>
    <property type="project" value="InterPro"/>
</dbReference>
<organism evidence="11 12">
    <name type="scientific">Leucocoprinus birnbaumii</name>
    <dbReference type="NCBI Taxonomy" id="56174"/>
    <lineage>
        <taxon>Eukaryota</taxon>
        <taxon>Fungi</taxon>
        <taxon>Dikarya</taxon>
        <taxon>Basidiomycota</taxon>
        <taxon>Agaricomycotina</taxon>
        <taxon>Agaricomycetes</taxon>
        <taxon>Agaricomycetidae</taxon>
        <taxon>Agaricales</taxon>
        <taxon>Agaricineae</taxon>
        <taxon>Agaricaceae</taxon>
        <taxon>Leucocoprinus</taxon>
    </lineage>
</organism>
<name>A0AAD5YZY8_9AGAR</name>
<dbReference type="InterPro" id="IPR001227">
    <property type="entry name" value="Ac_transferase_dom_sf"/>
</dbReference>
<dbReference type="PROSITE" id="PS50075">
    <property type="entry name" value="CARRIER"/>
    <property type="match status" value="2"/>
</dbReference>
<reference evidence="11" key="1">
    <citation type="submission" date="2022-07" db="EMBL/GenBank/DDBJ databases">
        <title>Genome Sequence of Leucocoprinus birnbaumii.</title>
        <authorList>
            <person name="Buettner E."/>
        </authorList>
    </citation>
    <scope>NUCLEOTIDE SEQUENCE</scope>
    <source>
        <strain evidence="11">VT141</strain>
    </source>
</reference>
<dbReference type="Pfam" id="PF00975">
    <property type="entry name" value="Thioesterase"/>
    <property type="match status" value="1"/>
</dbReference>
<dbReference type="InterPro" id="IPR020806">
    <property type="entry name" value="PKS_PP-bd"/>
</dbReference>
<dbReference type="InterPro" id="IPR016036">
    <property type="entry name" value="Malonyl_transacylase_ACP-bd"/>
</dbReference>
<dbReference type="Pfam" id="PF16073">
    <property type="entry name" value="SAT"/>
    <property type="match status" value="1"/>
</dbReference>
<feature type="region of interest" description="Disordered" evidence="7">
    <location>
        <begin position="1720"/>
        <end position="1753"/>
    </location>
</feature>
<dbReference type="InterPro" id="IPR001031">
    <property type="entry name" value="Thioesterase"/>
</dbReference>
<gene>
    <name evidence="11" type="ORF">NP233_g904</name>
</gene>
<dbReference type="SUPFAM" id="SSF53901">
    <property type="entry name" value="Thiolase-like"/>
    <property type="match status" value="1"/>
</dbReference>
<dbReference type="InterPro" id="IPR036736">
    <property type="entry name" value="ACP-like_sf"/>
</dbReference>
<evidence type="ECO:0000313" key="12">
    <source>
        <dbReference type="Proteomes" id="UP001213000"/>
    </source>
</evidence>
<dbReference type="SUPFAM" id="SSF55048">
    <property type="entry name" value="Probable ACP-binding domain of malonyl-CoA ACP transacylase"/>
    <property type="match status" value="1"/>
</dbReference>
<evidence type="ECO:0000256" key="5">
    <source>
        <dbReference type="ARBA" id="ARBA00023026"/>
    </source>
</evidence>
<dbReference type="InterPro" id="IPR029058">
    <property type="entry name" value="AB_hydrolase_fold"/>
</dbReference>
<dbReference type="InterPro" id="IPR042104">
    <property type="entry name" value="PKS_dehydratase_sf"/>
</dbReference>
<feature type="domain" description="PKS/mFAS DH" evidence="10">
    <location>
        <begin position="1278"/>
        <end position="1591"/>
    </location>
</feature>
<dbReference type="Pfam" id="PF14765">
    <property type="entry name" value="PS-DH"/>
    <property type="match status" value="1"/>
</dbReference>
<sequence>MAPANLVDLHIPVFAGQGTSAFNSIPTREQALKDASTPSGSTFLSACHESFVTELSTLSLNDLEEADVDLADFSKPSTLISLPNARYRNNPVISGPSLFLLQILRYLAFIDHIADTTGSFTPFSDVLQLNAEQGTGILGLSSGTLPAVIVGTSLNTTHFISRAVEAYRLAVWIGVRTQAYRREALSAASPDHDPSLPWSLVFMGLTKEAIDEAIESFNKSIGHPALFVTAITDATCITVSGRPDYLATFAANVSSSAVVHKTSLDTLYHASVLSEPVRDRVLSDITIRGIKFPTFSDIRVPIRSTVTGDAITRDSTGAETLAELVVNMIISEPINWVAVIKKTVETVPQDISVRLLNCGPGTGLTKGLDRAFSRGNVSTLDLSKTDFTEKKEVSQRESIAIVGMAVPDHRFKVGDYNSGKNPKRSMKAHTGNFIENVDEFDNKFFKISPREAKSMDPQQRILLHAAYEALEDAGYVPYSTETWSPETFGCYVGVATHDYLQNLRNEIDVYYSTGTLKAFLSGRISYAMQLSGPSVVVDTACSSSAVAFYQGARALINGDCSAALVGGVNIVSSPDMFLGLDRGHFLSPTGQCKAFDASADGYSRSEGVGMFVLKRLADAEAENDNILGVIRGIEVNQSGLAHSITHPHAPTQANLFRRVLETAGIEANRINVVEAHGTGTQAGDPNELESIRSVFAKNRPSNNPLHITSVKSNIGHLEAASGAAGLAKLLLMLRHKTIPRVISLKNLNPRIVDLSSDNTIIDTVQATWVPSEEGKSRVALLNNFGAAGSNTAMVLEEYLAPSTTPQSLPVVFGISAKDSKALEALRKRVIDWVKDPKRADIPLTDIAYTSTARRHLYEHRFAVSVSSKEELVEKLEKASAAQVQDTPFSTAFVFSGQGSQYIGMGRSLYQTTPVFKKTVDDCHSILVAAGFPGVLPIIVPEGDTSGLTKLEEFEANQAAIFSLEYALAKLWMSWGITPSVVVGHSLGEYAALVVANVLTLKGALMIIANRVRYMVQNCAVDSTSMLAVNLPSKDIQGILDSSAEFSGITIACYNSSVDNVLAGPISQLKALKAHIDEHVHCKNVLLSVPFGYHSSAMDPLLDDLRDLCKRITINPPTIPIISNVFGSIVLPGDASVFDSGYFARHCSEPVQFAKGIQELVANQAIPTIDAWIEIGPHTTTLPMLKGIAEVPKSTLLLGSLRKQQEPWSTLTATLAQLYNTNVAIRWRDAFAHLSASCISFVTYPFSMTNFWVPFKEDDLTPVSQQVAPSRLTSDLPTTDFKMLRAWSQYPTQENGYVAIFETPISQLASSIRGHSVGGMPLCPASVYLEQVFAGLELAHVKLSIPVSDKHVVLRSIEFAKPLVYDEQVSRTIITNLTIGADGNGKFFVASRVGGSSEESVHVHGEYKTEAVSKTSTKFHRTLPVINRHIAAVLKPKNSKAPQLFSTRTAYGVIFPRVVDYAKEYHTMQSITVDPTGMEGYAPVRLPATYDRSKFVVHPVFTDTLLHVAGFVANMHGGANDAYICSEVGSVKLIPEQIDNDAPYAVYCSNGWLPDQGVMLAEAYAVKLTEPPVMVAHLKGMHFRKVRLNSLKKGLAHAAGHSSSPSRSAPSITKPQQARPATFPQQVATPRAVPASHVTADKAENVDVQGTVVKIVAETCDISASAVDAKADLGALGVDSLMSIEIFGKLEVAFPSVSLDAHKLSHCRSVAEIVTEISSKAHLPSPPSASTEPQSEVSSPRTLVADDNLPEPTPLAVDSSVDVRGILAGVLDVSPKDIGFDIDLESLGLDSLTSIEALAALKTEFGLELPGSFFSDYGTLQSRSSPSGSEETSEFSITIPPASATRLTKALKLDTVPLPLQKSTSTSLPLFLIHDGSGLINYYNGISSLGRQVWGFNNPNFASSKPWSGVHAMASAYADYISKITSGPVILGGWSFGGVAAYETSLQLAKMGIKTQGILLIDSPSPINHVPLSDALIDSVVNLDARSANSDLGRLVKAQFAMNARMLGKYDPRATGGTCPPLVLLRSSEGFNPPGVPDVPIWLADRSDAKIATAGWESLSSSPMKVLDIPGHHFTPFYPVNIKGVAERMIEACKLLEQA</sequence>
<dbReference type="PANTHER" id="PTHR43775:SF37">
    <property type="entry name" value="SI:DKEY-61P9.11"/>
    <property type="match status" value="1"/>
</dbReference>
<dbReference type="PROSITE" id="PS52004">
    <property type="entry name" value="KS3_2"/>
    <property type="match status" value="1"/>
</dbReference>
<dbReference type="Pfam" id="PF22621">
    <property type="entry name" value="CurL-like_PKS_C"/>
    <property type="match status" value="1"/>
</dbReference>
<dbReference type="InterPro" id="IPR049551">
    <property type="entry name" value="PKS_DH_C"/>
</dbReference>
<dbReference type="InterPro" id="IPR020841">
    <property type="entry name" value="PKS_Beta-ketoAc_synthase_dom"/>
</dbReference>
<evidence type="ECO:0000259" key="8">
    <source>
        <dbReference type="PROSITE" id="PS50075"/>
    </source>
</evidence>
<comment type="pathway">
    <text evidence="1">Secondary metabolite biosynthesis.</text>
</comment>
<keyword evidence="3" id="KW-0597">Phosphoprotein</keyword>
<protein>
    <recommendedName>
        <fullName evidence="13">Polyketide synthase</fullName>
    </recommendedName>
</protein>
<feature type="region of interest" description="N-terminal hotdog fold" evidence="6">
    <location>
        <begin position="1278"/>
        <end position="1413"/>
    </location>
</feature>
<comment type="caution">
    <text evidence="11">The sequence shown here is derived from an EMBL/GenBank/DDBJ whole genome shotgun (WGS) entry which is preliminary data.</text>
</comment>
<dbReference type="Pfam" id="PF00698">
    <property type="entry name" value="Acyl_transf_1"/>
    <property type="match status" value="1"/>
</dbReference>
<evidence type="ECO:0000256" key="7">
    <source>
        <dbReference type="SAM" id="MobiDB-lite"/>
    </source>
</evidence>
<dbReference type="Gene3D" id="3.40.50.1820">
    <property type="entry name" value="alpha/beta hydrolase"/>
    <property type="match status" value="1"/>
</dbReference>
<feature type="region of interest" description="C-terminal hotdog fold" evidence="6">
    <location>
        <begin position="1438"/>
        <end position="1591"/>
    </location>
</feature>
<dbReference type="InterPro" id="IPR006162">
    <property type="entry name" value="Ppantetheine_attach_site"/>
</dbReference>
<dbReference type="GO" id="GO:0031177">
    <property type="term" value="F:phosphopantetheine binding"/>
    <property type="evidence" value="ECO:0007669"/>
    <property type="project" value="InterPro"/>
</dbReference>
<evidence type="ECO:0000259" key="10">
    <source>
        <dbReference type="PROSITE" id="PS52019"/>
    </source>
</evidence>
<dbReference type="InterPro" id="IPR016035">
    <property type="entry name" value="Acyl_Trfase/lysoPLipase"/>
</dbReference>
<evidence type="ECO:0000313" key="11">
    <source>
        <dbReference type="EMBL" id="KAJ3575743.1"/>
    </source>
</evidence>
<dbReference type="Gene3D" id="3.40.47.10">
    <property type="match status" value="1"/>
</dbReference>
<feature type="domain" description="Carrier" evidence="8">
    <location>
        <begin position="1645"/>
        <end position="1720"/>
    </location>
</feature>
<dbReference type="GO" id="GO:0006633">
    <property type="term" value="P:fatty acid biosynthetic process"/>
    <property type="evidence" value="ECO:0007669"/>
    <property type="project" value="InterPro"/>
</dbReference>
<evidence type="ECO:0000259" key="9">
    <source>
        <dbReference type="PROSITE" id="PS52004"/>
    </source>
</evidence>
<dbReference type="EMBL" id="JANIEX010000028">
    <property type="protein sequence ID" value="KAJ3575743.1"/>
    <property type="molecule type" value="Genomic_DNA"/>
</dbReference>
<dbReference type="PANTHER" id="PTHR43775">
    <property type="entry name" value="FATTY ACID SYNTHASE"/>
    <property type="match status" value="1"/>
</dbReference>
<keyword evidence="12" id="KW-1185">Reference proteome</keyword>
<dbReference type="PROSITE" id="PS00606">
    <property type="entry name" value="KS3_1"/>
    <property type="match status" value="1"/>
</dbReference>
<dbReference type="Gene3D" id="3.10.129.110">
    <property type="entry name" value="Polyketide synthase dehydratase"/>
    <property type="match status" value="1"/>
</dbReference>
<keyword evidence="2" id="KW-0596">Phosphopantetheine</keyword>
<feature type="compositionally biased region" description="Low complexity" evidence="7">
    <location>
        <begin position="1596"/>
        <end position="1610"/>
    </location>
</feature>
<evidence type="ECO:0000256" key="6">
    <source>
        <dbReference type="PROSITE-ProRule" id="PRU01363"/>
    </source>
</evidence>
<keyword evidence="4" id="KW-0808">Transferase</keyword>
<dbReference type="InterPro" id="IPR009081">
    <property type="entry name" value="PP-bd_ACP"/>
</dbReference>
<dbReference type="SMART" id="SM00827">
    <property type="entry name" value="PKS_AT"/>
    <property type="match status" value="1"/>
</dbReference>
<evidence type="ECO:0000256" key="2">
    <source>
        <dbReference type="ARBA" id="ARBA00022450"/>
    </source>
</evidence>
<evidence type="ECO:0008006" key="13">
    <source>
        <dbReference type="Google" id="ProtNLM"/>
    </source>
</evidence>
<feature type="active site" description="Proton acceptor; for dehydratase activity" evidence="6">
    <location>
        <position position="1314"/>
    </location>
</feature>
<keyword evidence="5" id="KW-0843">Virulence</keyword>
<dbReference type="Gene3D" id="3.30.70.250">
    <property type="entry name" value="Malonyl-CoA ACP transacylase, ACP-binding"/>
    <property type="match status" value="1"/>
</dbReference>
<evidence type="ECO:0000256" key="4">
    <source>
        <dbReference type="ARBA" id="ARBA00022679"/>
    </source>
</evidence>
<feature type="domain" description="Ketosynthase family 3 (KS3)" evidence="9">
    <location>
        <begin position="368"/>
        <end position="797"/>
    </location>
</feature>
<evidence type="ECO:0000256" key="3">
    <source>
        <dbReference type="ARBA" id="ARBA00022553"/>
    </source>
</evidence>
<dbReference type="InterPro" id="IPR032088">
    <property type="entry name" value="SAT"/>
</dbReference>
<feature type="active site" description="Proton donor; for dehydratase activity" evidence="6">
    <location>
        <position position="1502"/>
    </location>
</feature>
<dbReference type="Gene3D" id="3.30.70.3290">
    <property type="match status" value="1"/>
</dbReference>
<proteinExistence type="predicted"/>
<feature type="compositionally biased region" description="Polar residues" evidence="7">
    <location>
        <begin position="1727"/>
        <end position="1740"/>
    </location>
</feature>
<dbReference type="SMART" id="SM00825">
    <property type="entry name" value="PKS_KS"/>
    <property type="match status" value="1"/>
</dbReference>
<dbReference type="CDD" id="cd00833">
    <property type="entry name" value="PKS"/>
    <property type="match status" value="1"/>
</dbReference>
<dbReference type="PROSITE" id="PS00012">
    <property type="entry name" value="PHOSPHOPANTETHEINE"/>
    <property type="match status" value="1"/>
</dbReference>
<dbReference type="InterPro" id="IPR016039">
    <property type="entry name" value="Thiolase-like"/>
</dbReference>
<dbReference type="Proteomes" id="UP001213000">
    <property type="component" value="Unassembled WGS sequence"/>
</dbReference>
<evidence type="ECO:0000256" key="1">
    <source>
        <dbReference type="ARBA" id="ARBA00005179"/>
    </source>
</evidence>
<dbReference type="InterPro" id="IPR014030">
    <property type="entry name" value="Ketoacyl_synth_N"/>
</dbReference>
<feature type="region of interest" description="Disordered" evidence="7">
    <location>
        <begin position="1596"/>
        <end position="1631"/>
    </location>
</feature>
<feature type="domain" description="Carrier" evidence="8">
    <location>
        <begin position="1756"/>
        <end position="1830"/>
    </location>
</feature>
<dbReference type="InterPro" id="IPR014031">
    <property type="entry name" value="Ketoacyl_synth_C"/>
</dbReference>
<dbReference type="GO" id="GO:0004312">
    <property type="term" value="F:fatty acid synthase activity"/>
    <property type="evidence" value="ECO:0007669"/>
    <property type="project" value="TreeGrafter"/>
</dbReference>